<dbReference type="NCBIfam" id="TIGR02621">
    <property type="entry name" value="cas3_GSU0051"/>
    <property type="match status" value="1"/>
</dbReference>
<reference evidence="11 12" key="1">
    <citation type="submission" date="2020-08" db="EMBL/GenBank/DDBJ databases">
        <title>Sequencing the genomes of 1000 actinobacteria strains.</title>
        <authorList>
            <person name="Klenk H.-P."/>
        </authorList>
    </citation>
    <scope>NUCLEOTIDE SEQUENCE [LARGE SCALE GENOMIC DNA]</scope>
    <source>
        <strain evidence="11 12">DSM 44593</strain>
    </source>
</reference>
<keyword evidence="6 11" id="KW-0347">Helicase</keyword>
<evidence type="ECO:0000313" key="12">
    <source>
        <dbReference type="Proteomes" id="UP000578077"/>
    </source>
</evidence>
<dbReference type="SUPFAM" id="SSF109604">
    <property type="entry name" value="HD-domain/PDEase-like"/>
    <property type="match status" value="1"/>
</dbReference>
<evidence type="ECO:0000259" key="10">
    <source>
        <dbReference type="PROSITE" id="PS51643"/>
    </source>
</evidence>
<sequence>MTWDAEGFARFFADVHGFAPLPWQHALADHVLQGEDWPQEIDVPTGLGKTALIDIALFASAAGAPAARRRVFFVVDRRLVVDQAHTHARTIADALAAPGSEAVAAVARALRPAEGEDGPVVEVGRMRGGTTWSWRWVERPDAHAVIAGTVDQIGSRLLMRGYGLSANLAPIDAALVGTDSLIVCDEAHLAEPFLTTLQAASEFAGGPGRLHRPTVVAMSATTNGMERTRHTITAADENHPVAAARLHAPRRLHLIHPKATPAQAPRAVVAQMAAWARHLADEPDSGRVVLSVCNTVARSRAVFDALATAGVPAEQRILLTGRTRPLDRDHLLARTADKFLLGQRSYASAPPFHIVSTQTIEVGANLDADHLVTESTSISALIQRLGRIGRAPDQRPNGGATASVFRAVVVHDPATTDDDPVYGPARPAAWEVLCRYATPARPTPKTSPSADLMGDHIVASPVALQRMLADLSPEARARLAPPAPLVPRVWETTLQAWSNTGPRPHPDPPVAPYLHGLETREPDVQILWRADLTPAHLRQARTDGSRVAPAPETVQQRLQALPPAAEEMLSLPAPALRRWANGNPPADVADVDTAHDPAEPDTQNATMRVVRYRGREDIAVIPASAIRPGDTVVLPTSAGGCDAYGWNPDSRAPVIDIGDLALRRHRPHLRIHPALPTVLQPAPGEPATDPGPPEADALERIRPLLEILQERDPDAAVRGADFAHALTPPPAVDAEPLFATRARRLLQVLTDLAAAGPRRLNAALLPESEGAAGAVVLSTAGAGAGDDDTSSASTAPAPVELDEHQHAVADQAAAFARALGLDDHTVHALWLAGRHHDEGKRDPRFQAMLRGLPADALDGLPALAKSGFNPADRTAYRQALARSGYPPGLRHEALSARIAAALLDQHGYDVDRDLVLHLIATHHGRARPLITPVLDPEPPAIPLPTGLEAITAANGLDRNQPDRFARLQQRYGPWHLCLLEAVVRMADIWCSAGHTLTTQTAPTIPRSRPPAPARPQPEHTVTLPALDGRDPLGFLAALGLLRLLTDHTDQTAALAFDPATATAHLTSPLPSLEAIAQQLHTLVTELGVDRLLPDAPPHWPPQQASDSAADPLRVPHDRVPAFIEDALAMADATVEQAAVRRWLPTILTELASDTHRPPRAALTPYMAPAGKQTVVTFFKAPLLEVRNRPRLLEEALRAWRRVEGTTGEYLDHRAIRMAGDTPLGKAAHASVPGATWLATHALPLLRLTGDARGASATLWHRIRRRRIMAWPIWEPSLDAHAVQALLAHPHLRPDLDLTGTEPVVTANRHRIAPLEVITLGAAQRRPIGVKNAGVLAPIPVQLR</sequence>
<dbReference type="GO" id="GO:0051607">
    <property type="term" value="P:defense response to virus"/>
    <property type="evidence" value="ECO:0007669"/>
    <property type="project" value="UniProtKB-KW"/>
</dbReference>
<dbReference type="SUPFAM" id="SSF52540">
    <property type="entry name" value="P-loop containing nucleoside triphosphate hydrolases"/>
    <property type="match status" value="1"/>
</dbReference>
<comment type="similarity">
    <text evidence="2">In the central section; belongs to the CRISPR-associated helicase Cas3 family.</text>
</comment>
<dbReference type="PROSITE" id="PS51643">
    <property type="entry name" value="HD_CAS3"/>
    <property type="match status" value="1"/>
</dbReference>
<evidence type="ECO:0000256" key="8">
    <source>
        <dbReference type="ARBA" id="ARBA00023118"/>
    </source>
</evidence>
<dbReference type="InterPro" id="IPR054712">
    <property type="entry name" value="Cas3-like_dom"/>
</dbReference>
<protein>
    <submittedName>
        <fullName evidence="11">CRISPR-associated endonuclease/helicase Cas3</fullName>
        <ecNumber evidence="11">3.1.-.-</ecNumber>
        <ecNumber evidence="11">3.6.4.-</ecNumber>
    </submittedName>
</protein>
<dbReference type="GO" id="GO:0004519">
    <property type="term" value="F:endonuclease activity"/>
    <property type="evidence" value="ECO:0007669"/>
    <property type="project" value="UniProtKB-KW"/>
</dbReference>
<evidence type="ECO:0000256" key="4">
    <source>
        <dbReference type="ARBA" id="ARBA00022741"/>
    </source>
</evidence>
<keyword evidence="11" id="KW-0540">Nuclease</keyword>
<dbReference type="InterPro" id="IPR006483">
    <property type="entry name" value="CRISPR-assoc_Cas3_HD"/>
</dbReference>
<comment type="caution">
    <text evidence="11">The sequence shown here is derived from an EMBL/GenBank/DDBJ whole genome shotgun (WGS) entry which is preliminary data.</text>
</comment>
<dbReference type="RefSeq" id="WP_184635185.1">
    <property type="nucleotide sequence ID" value="NZ_BAABKT010000041.1"/>
</dbReference>
<dbReference type="Pfam" id="PF22590">
    <property type="entry name" value="Cas3-like_C_2"/>
    <property type="match status" value="1"/>
</dbReference>
<gene>
    <name evidence="11" type="ORF">HNR25_002484</name>
</gene>
<proteinExistence type="inferred from homology"/>
<dbReference type="EMBL" id="JACHLY010000001">
    <property type="protein sequence ID" value="MBB5998733.1"/>
    <property type="molecule type" value="Genomic_DNA"/>
</dbReference>
<feature type="region of interest" description="Disordered" evidence="9">
    <location>
        <begin position="677"/>
        <end position="696"/>
    </location>
</feature>
<comment type="similarity">
    <text evidence="1">In the N-terminal section; belongs to the CRISPR-associated nuclease Cas3-HD family.</text>
</comment>
<evidence type="ECO:0000256" key="7">
    <source>
        <dbReference type="ARBA" id="ARBA00022840"/>
    </source>
</evidence>
<evidence type="ECO:0000313" key="11">
    <source>
        <dbReference type="EMBL" id="MBB5998733.1"/>
    </source>
</evidence>
<dbReference type="Gene3D" id="3.40.50.300">
    <property type="entry name" value="P-loop containing nucleotide triphosphate hydrolases"/>
    <property type="match status" value="2"/>
</dbReference>
<accession>A0A841ECE5</accession>
<dbReference type="EC" id="3.6.4.-" evidence="11"/>
<keyword evidence="8" id="KW-0051">Antiviral defense</keyword>
<evidence type="ECO:0000256" key="1">
    <source>
        <dbReference type="ARBA" id="ARBA00006847"/>
    </source>
</evidence>
<keyword evidence="11" id="KW-0255">Endonuclease</keyword>
<dbReference type="GO" id="GO:0016787">
    <property type="term" value="F:hydrolase activity"/>
    <property type="evidence" value="ECO:0007669"/>
    <property type="project" value="UniProtKB-KW"/>
</dbReference>
<evidence type="ECO:0000256" key="9">
    <source>
        <dbReference type="SAM" id="MobiDB-lite"/>
    </source>
</evidence>
<dbReference type="Gene3D" id="1.10.3210.30">
    <property type="match status" value="1"/>
</dbReference>
<dbReference type="InterPro" id="IPR027417">
    <property type="entry name" value="P-loop_NTPase"/>
</dbReference>
<keyword evidence="3" id="KW-0479">Metal-binding</keyword>
<keyword evidence="5 11" id="KW-0378">Hydrolase</keyword>
<keyword evidence="12" id="KW-1185">Reference proteome</keyword>
<dbReference type="GO" id="GO:0046872">
    <property type="term" value="F:metal ion binding"/>
    <property type="evidence" value="ECO:0007669"/>
    <property type="project" value="UniProtKB-KW"/>
</dbReference>
<name>A0A841ECE5_9ACTN</name>
<evidence type="ECO:0000256" key="5">
    <source>
        <dbReference type="ARBA" id="ARBA00022801"/>
    </source>
</evidence>
<organism evidence="11 12">
    <name type="scientific">Streptomonospora salina</name>
    <dbReference type="NCBI Taxonomy" id="104205"/>
    <lineage>
        <taxon>Bacteria</taxon>
        <taxon>Bacillati</taxon>
        <taxon>Actinomycetota</taxon>
        <taxon>Actinomycetes</taxon>
        <taxon>Streptosporangiales</taxon>
        <taxon>Nocardiopsidaceae</taxon>
        <taxon>Streptomonospora</taxon>
    </lineage>
</organism>
<keyword evidence="7" id="KW-0067">ATP-binding</keyword>
<dbReference type="GO" id="GO:0004386">
    <property type="term" value="F:helicase activity"/>
    <property type="evidence" value="ECO:0007669"/>
    <property type="project" value="UniProtKB-KW"/>
</dbReference>
<dbReference type="Proteomes" id="UP000578077">
    <property type="component" value="Unassembled WGS sequence"/>
</dbReference>
<dbReference type="InterPro" id="IPR013444">
    <property type="entry name" value="Helicase_Cas3_CRISPR-ass_Anaes"/>
</dbReference>
<dbReference type="GO" id="GO:0005524">
    <property type="term" value="F:ATP binding"/>
    <property type="evidence" value="ECO:0007669"/>
    <property type="project" value="UniProtKB-KW"/>
</dbReference>
<evidence type="ECO:0000256" key="2">
    <source>
        <dbReference type="ARBA" id="ARBA00009046"/>
    </source>
</evidence>
<evidence type="ECO:0000256" key="3">
    <source>
        <dbReference type="ARBA" id="ARBA00022723"/>
    </source>
</evidence>
<dbReference type="EC" id="3.1.-.-" evidence="11"/>
<keyword evidence="4" id="KW-0547">Nucleotide-binding</keyword>
<dbReference type="InterPro" id="IPR038257">
    <property type="entry name" value="CRISPR-assoc_Cas3_HD_sf"/>
</dbReference>
<evidence type="ECO:0000256" key="6">
    <source>
        <dbReference type="ARBA" id="ARBA00022806"/>
    </source>
</evidence>
<feature type="region of interest" description="Disordered" evidence="9">
    <location>
        <begin position="1000"/>
        <end position="1022"/>
    </location>
</feature>
<feature type="domain" description="HD Cas3-type" evidence="10">
    <location>
        <begin position="794"/>
        <end position="990"/>
    </location>
</feature>